<dbReference type="EMBL" id="CAHP01000011">
    <property type="protein sequence ID" value="CCG40259.1"/>
    <property type="molecule type" value="Genomic_DNA"/>
</dbReference>
<keyword evidence="2" id="KW-1185">Reference proteome</keyword>
<dbReference type="Proteomes" id="UP000004169">
    <property type="component" value="Unassembled WGS sequence"/>
</dbReference>
<dbReference type="AlphaFoldDB" id="H8FPH1"/>
<proteinExistence type="predicted"/>
<reference evidence="1 2" key="1">
    <citation type="journal article" date="2012" name="J. Bacteriol.">
        <title>Draft Genome Sequence of the Purple Photosynthetic Bacterium Phaeospirillum molischianum DSM120, a Particularly Versatile Bacterium.</title>
        <authorList>
            <person name="Duquesne K."/>
            <person name="Prima V."/>
            <person name="Ji B."/>
            <person name="Rouy Z."/>
            <person name="Medigue C."/>
            <person name="Talla E."/>
            <person name="Sturgis J.N."/>
        </authorList>
    </citation>
    <scope>NUCLEOTIDE SEQUENCE [LARGE SCALE GENOMIC DNA]</scope>
    <source>
        <strain evidence="2">DSM120</strain>
    </source>
</reference>
<name>H8FPH1_MAGML</name>
<sequence length="168" mass="18085">MTKIMTFGSGGWALPIDPGSVLRDGSGKALPLADGTTQFDFRYRDIRFAARVEVDHGSVTLRVVGDVGPMPYSAESTQARAGLTRICAVANESLVGARLRVAQGRILLGKDITLETPPTATALVSAVVEFILPTRPYLELISVYLRPPLAPARAGETALQPQWRKPSR</sequence>
<gene>
    <name evidence="1" type="ORF">PHAMO_190068</name>
</gene>
<accession>H8FPH1</accession>
<protein>
    <submittedName>
        <fullName evidence="1">Uncharacterized protein</fullName>
    </submittedName>
</protein>
<dbReference type="eggNOG" id="ENOG5033BB8">
    <property type="taxonomic scope" value="Bacteria"/>
</dbReference>
<evidence type="ECO:0000313" key="2">
    <source>
        <dbReference type="Proteomes" id="UP000004169"/>
    </source>
</evidence>
<comment type="caution">
    <text evidence="1">The sequence shown here is derived from an EMBL/GenBank/DDBJ whole genome shotgun (WGS) entry which is preliminary data.</text>
</comment>
<organism evidence="1 2">
    <name type="scientific">Magnetospirillum molischianum DSM 120</name>
    <dbReference type="NCBI Taxonomy" id="1150626"/>
    <lineage>
        <taxon>Bacteria</taxon>
        <taxon>Pseudomonadati</taxon>
        <taxon>Pseudomonadota</taxon>
        <taxon>Alphaproteobacteria</taxon>
        <taxon>Rhodospirillales</taxon>
        <taxon>Rhodospirillaceae</taxon>
        <taxon>Magnetospirillum</taxon>
    </lineage>
</organism>
<dbReference type="OrthoDB" id="7346035at2"/>
<evidence type="ECO:0000313" key="1">
    <source>
        <dbReference type="EMBL" id="CCG40259.1"/>
    </source>
</evidence>